<accession>A0ABP8QHX7</accession>
<name>A0ABP8QHX7_9GAMM</name>
<feature type="domain" description="GP-PDE" evidence="1">
    <location>
        <begin position="1"/>
        <end position="237"/>
    </location>
</feature>
<keyword evidence="3" id="KW-1185">Reference proteome</keyword>
<gene>
    <name evidence="2" type="ORF">GCM10023095_30470</name>
</gene>
<protein>
    <submittedName>
        <fullName evidence="2">Glycerophosphoryl diester phosphodiesterase</fullName>
    </submittedName>
</protein>
<dbReference type="InterPro" id="IPR030395">
    <property type="entry name" value="GP_PDE_dom"/>
</dbReference>
<dbReference type="PROSITE" id="PS51704">
    <property type="entry name" value="GP_PDE"/>
    <property type="match status" value="1"/>
</dbReference>
<dbReference type="SUPFAM" id="SSF51695">
    <property type="entry name" value="PLC-like phosphodiesterases"/>
    <property type="match status" value="1"/>
</dbReference>
<dbReference type="EMBL" id="BAABFC010000028">
    <property type="protein sequence ID" value="GAA4503736.1"/>
    <property type="molecule type" value="Genomic_DNA"/>
</dbReference>
<dbReference type="PANTHER" id="PTHR46211:SF1">
    <property type="entry name" value="GLYCEROPHOSPHODIESTER PHOSPHODIESTERASE, CYTOPLASMIC"/>
    <property type="match status" value="1"/>
</dbReference>
<organism evidence="2 3">
    <name type="scientific">Pseudaeromonas paramecii</name>
    <dbReference type="NCBI Taxonomy" id="2138166"/>
    <lineage>
        <taxon>Bacteria</taxon>
        <taxon>Pseudomonadati</taxon>
        <taxon>Pseudomonadota</taxon>
        <taxon>Gammaproteobacteria</taxon>
        <taxon>Aeromonadales</taxon>
        <taxon>Aeromonadaceae</taxon>
        <taxon>Pseudaeromonas</taxon>
    </lineage>
</organism>
<proteinExistence type="predicted"/>
<evidence type="ECO:0000313" key="3">
    <source>
        <dbReference type="Proteomes" id="UP001501321"/>
    </source>
</evidence>
<dbReference type="InterPro" id="IPR017946">
    <property type="entry name" value="PLC-like_Pdiesterase_TIM-brl"/>
</dbReference>
<dbReference type="Pfam" id="PF03009">
    <property type="entry name" value="GDPD"/>
    <property type="match status" value="1"/>
</dbReference>
<dbReference type="RefSeq" id="WP_345014669.1">
    <property type="nucleotide sequence ID" value="NZ_BAABFC010000028.1"/>
</dbReference>
<comment type="caution">
    <text evidence="2">The sequence shown here is derived from an EMBL/GenBank/DDBJ whole genome shotgun (WGS) entry which is preliminary data.</text>
</comment>
<evidence type="ECO:0000313" key="2">
    <source>
        <dbReference type="EMBL" id="GAA4503736.1"/>
    </source>
</evidence>
<evidence type="ECO:0000259" key="1">
    <source>
        <dbReference type="PROSITE" id="PS51704"/>
    </source>
</evidence>
<dbReference type="PANTHER" id="PTHR46211">
    <property type="entry name" value="GLYCEROPHOSPHORYL DIESTER PHOSPHODIESTERASE"/>
    <property type="match status" value="1"/>
</dbReference>
<reference evidence="3" key="1">
    <citation type="journal article" date="2019" name="Int. J. Syst. Evol. Microbiol.">
        <title>The Global Catalogue of Microorganisms (GCM) 10K type strain sequencing project: providing services to taxonomists for standard genome sequencing and annotation.</title>
        <authorList>
            <consortium name="The Broad Institute Genomics Platform"/>
            <consortium name="The Broad Institute Genome Sequencing Center for Infectious Disease"/>
            <person name="Wu L."/>
            <person name="Ma J."/>
        </authorList>
    </citation>
    <scope>NUCLEOTIDE SEQUENCE [LARGE SCALE GENOMIC DNA]</scope>
    <source>
        <strain evidence="3">JCM 32226</strain>
    </source>
</reference>
<dbReference type="Proteomes" id="UP001501321">
    <property type="component" value="Unassembled WGS sequence"/>
</dbReference>
<sequence>MELCAHRGLSGQAPENSLSAFILAAEAGLPWVELDVQLSADGVPVVIHDESVDRCSDGHGRVRELSLAQLQSLDGGSWFDPAYAGEAIPTLADVLALCLRYPLKVNVELKAYASEDLPALCEAVAQVIEGLALPADCLLFSSFDTQALTLMQQRLPQVPRGQLWQKIPADPLPTLANLQAWSAHCDYRHLDAQLAQQIKQAGYRLHCYTPNDPAWLNQATAWGVDMLISDHPERFTH</sequence>
<dbReference type="Gene3D" id="3.20.20.190">
    <property type="entry name" value="Phosphatidylinositol (PI) phosphodiesterase"/>
    <property type="match status" value="1"/>
</dbReference>